<evidence type="ECO:0000256" key="9">
    <source>
        <dbReference type="ARBA" id="ARBA00022917"/>
    </source>
</evidence>
<dbReference type="CDD" id="cd00861">
    <property type="entry name" value="ProRS_anticodon_short"/>
    <property type="match status" value="1"/>
</dbReference>
<dbReference type="Gene3D" id="3.40.50.800">
    <property type="entry name" value="Anticodon-binding domain"/>
    <property type="match status" value="1"/>
</dbReference>
<sequence>MRWERALIPTLKENPQEAEALSHQLMLRAGLARKIAAGLYAYLPLGIKVIRRVETIIRDEMEKYGAQELLMPILQPRELWEVSGRWNDQELGMLKLKNREGSEFVLAPTHEEIITGIVRGEARSYKDFPFNLYQIQTKFRDEMRPRFGMIRAREFIMKDAYSFDVGEEMARKSYADMRKAYINIFRRCGLNFRIVEADPGAMGGEKSEEFIAVAENGEDVLAACEACDYATGADAAKKCPDCGGRMAKIKGIEVGHIFNLGRKYSKALSAKFLDPNGKECLPFMGCYGIGITRTVAAIIEQNSDEKGIIWPLEVAPYSVVVLCLDREETTVAESEQLYQELGDKGIETLLDNRDERAGVKFNDADLIGIPIHLIISRKRISEQKVEMKRRRDQIKLLIPRPEATGEVIRLLKDLKERHRGTEAQRHKEHK</sequence>
<keyword evidence="9" id="KW-0648">Protein biosynthesis</keyword>
<dbReference type="FunFam" id="3.30.930.10:FF:000042">
    <property type="entry name" value="probable proline--tRNA ligase, mitochondrial"/>
    <property type="match status" value="1"/>
</dbReference>
<name>A0A399FYD3_UNCN2</name>
<comment type="subcellular location">
    <subcellularLocation>
        <location evidence="1">Cytoplasm</location>
    </subcellularLocation>
</comment>
<dbReference type="Pfam" id="PF03129">
    <property type="entry name" value="HGTP_anticodon"/>
    <property type="match status" value="1"/>
</dbReference>
<evidence type="ECO:0000256" key="2">
    <source>
        <dbReference type="ARBA" id="ARBA00011738"/>
    </source>
</evidence>
<accession>A0A399FYD3</accession>
<evidence type="ECO:0000256" key="5">
    <source>
        <dbReference type="ARBA" id="ARBA00022490"/>
    </source>
</evidence>
<feature type="domain" description="Aminoacyl-transfer RNA synthetases class-II family profile" evidence="13">
    <location>
        <begin position="38"/>
        <end position="311"/>
    </location>
</feature>
<evidence type="ECO:0000256" key="7">
    <source>
        <dbReference type="ARBA" id="ARBA00022741"/>
    </source>
</evidence>
<dbReference type="Gene3D" id="3.30.930.10">
    <property type="entry name" value="Bira Bifunctional Protein, Domain 2"/>
    <property type="match status" value="1"/>
</dbReference>
<keyword evidence="7" id="KW-0547">Nucleotide-binding</keyword>
<dbReference type="SUPFAM" id="SSF55681">
    <property type="entry name" value="Class II aaRS and biotin synthetases"/>
    <property type="match status" value="1"/>
</dbReference>
<dbReference type="InterPro" id="IPR036621">
    <property type="entry name" value="Anticodon-bd_dom_sf"/>
</dbReference>
<comment type="catalytic activity">
    <reaction evidence="11">
        <text>tRNA(Pro) + L-proline + ATP = L-prolyl-tRNA(Pro) + AMP + diphosphate</text>
        <dbReference type="Rhea" id="RHEA:14305"/>
        <dbReference type="Rhea" id="RHEA-COMP:9700"/>
        <dbReference type="Rhea" id="RHEA-COMP:9702"/>
        <dbReference type="ChEBI" id="CHEBI:30616"/>
        <dbReference type="ChEBI" id="CHEBI:33019"/>
        <dbReference type="ChEBI" id="CHEBI:60039"/>
        <dbReference type="ChEBI" id="CHEBI:78442"/>
        <dbReference type="ChEBI" id="CHEBI:78532"/>
        <dbReference type="ChEBI" id="CHEBI:456215"/>
        <dbReference type="EC" id="6.1.1.15"/>
    </reaction>
</comment>
<keyword evidence="5" id="KW-0963">Cytoplasm</keyword>
<reference evidence="14 15" key="1">
    <citation type="submission" date="2018-08" db="EMBL/GenBank/DDBJ databases">
        <title>Draft genome of candidate division NPL-UPA2 bacterium Unc8 that adapted to ultra-basic serpentinizing groundwater.</title>
        <authorList>
            <person name="Ishii S."/>
            <person name="Suzuki S."/>
            <person name="Nealson K.H."/>
        </authorList>
    </citation>
    <scope>NUCLEOTIDE SEQUENCE [LARGE SCALE GENOMIC DNA]</scope>
    <source>
        <strain evidence="14">Unc8</strain>
    </source>
</reference>
<dbReference type="InterPro" id="IPR045864">
    <property type="entry name" value="aa-tRNA-synth_II/BPL/LPL"/>
</dbReference>
<dbReference type="InterPro" id="IPR006195">
    <property type="entry name" value="aa-tRNA-synth_II"/>
</dbReference>
<evidence type="ECO:0000313" key="15">
    <source>
        <dbReference type="Proteomes" id="UP000266287"/>
    </source>
</evidence>
<dbReference type="PRINTS" id="PR01046">
    <property type="entry name" value="TRNASYNTHPRO"/>
</dbReference>
<dbReference type="InterPro" id="IPR033730">
    <property type="entry name" value="ProRS_core_prok"/>
</dbReference>
<dbReference type="Proteomes" id="UP000266287">
    <property type="component" value="Unassembled WGS sequence"/>
</dbReference>
<evidence type="ECO:0000313" key="14">
    <source>
        <dbReference type="EMBL" id="RII01117.1"/>
    </source>
</evidence>
<dbReference type="GO" id="GO:0004827">
    <property type="term" value="F:proline-tRNA ligase activity"/>
    <property type="evidence" value="ECO:0007669"/>
    <property type="project" value="UniProtKB-UniRule"/>
</dbReference>
<dbReference type="Pfam" id="PF00587">
    <property type="entry name" value="tRNA-synt_2b"/>
    <property type="match status" value="1"/>
</dbReference>
<dbReference type="AlphaFoldDB" id="A0A399FYD3"/>
<comment type="caution">
    <text evidence="14">The sequence shown here is derived from an EMBL/GenBank/DDBJ whole genome shotgun (WGS) entry which is preliminary data.</text>
</comment>
<dbReference type="PROSITE" id="PS50862">
    <property type="entry name" value="AA_TRNA_LIGASE_II"/>
    <property type="match status" value="1"/>
</dbReference>
<dbReference type="CDD" id="cd00779">
    <property type="entry name" value="ProRS_core_prok"/>
    <property type="match status" value="1"/>
</dbReference>
<evidence type="ECO:0000256" key="1">
    <source>
        <dbReference type="ARBA" id="ARBA00004496"/>
    </source>
</evidence>
<evidence type="ECO:0000256" key="4">
    <source>
        <dbReference type="ARBA" id="ARBA00019110"/>
    </source>
</evidence>
<dbReference type="PANTHER" id="PTHR42753:SF2">
    <property type="entry name" value="PROLINE--TRNA LIGASE"/>
    <property type="match status" value="1"/>
</dbReference>
<keyword evidence="6 14" id="KW-0436">Ligase</keyword>
<comment type="subunit">
    <text evidence="2">Homodimer.</text>
</comment>
<dbReference type="EC" id="6.1.1.15" evidence="3 12"/>
<dbReference type="InterPro" id="IPR002316">
    <property type="entry name" value="Pro-tRNA-ligase_IIa"/>
</dbReference>
<dbReference type="InterPro" id="IPR050062">
    <property type="entry name" value="Pro-tRNA_synthetase"/>
</dbReference>
<gene>
    <name evidence="14" type="primary">proS</name>
    <name evidence="14" type="ORF">B9J77_00870</name>
</gene>
<evidence type="ECO:0000256" key="12">
    <source>
        <dbReference type="NCBIfam" id="TIGR00409"/>
    </source>
</evidence>
<dbReference type="InterPro" id="IPR044140">
    <property type="entry name" value="ProRS_anticodon_short"/>
</dbReference>
<dbReference type="EMBL" id="NDHY01000001">
    <property type="protein sequence ID" value="RII01117.1"/>
    <property type="molecule type" value="Genomic_DNA"/>
</dbReference>
<keyword evidence="8" id="KW-0067">ATP-binding</keyword>
<evidence type="ECO:0000256" key="6">
    <source>
        <dbReference type="ARBA" id="ARBA00022598"/>
    </source>
</evidence>
<dbReference type="GO" id="GO:0006433">
    <property type="term" value="P:prolyl-tRNA aminoacylation"/>
    <property type="evidence" value="ECO:0007669"/>
    <property type="project" value="UniProtKB-UniRule"/>
</dbReference>
<evidence type="ECO:0000256" key="11">
    <source>
        <dbReference type="ARBA" id="ARBA00047671"/>
    </source>
</evidence>
<dbReference type="SUPFAM" id="SSF52954">
    <property type="entry name" value="Class II aaRS ABD-related"/>
    <property type="match status" value="1"/>
</dbReference>
<dbReference type="PANTHER" id="PTHR42753">
    <property type="entry name" value="MITOCHONDRIAL RIBOSOME PROTEIN L39/PROLYL-TRNA LIGASE FAMILY MEMBER"/>
    <property type="match status" value="1"/>
</dbReference>
<dbReference type="InterPro" id="IPR002314">
    <property type="entry name" value="aa-tRNA-synt_IIb"/>
</dbReference>
<evidence type="ECO:0000256" key="8">
    <source>
        <dbReference type="ARBA" id="ARBA00022840"/>
    </source>
</evidence>
<protein>
    <recommendedName>
        <fullName evidence="4 12">Proline--tRNA ligase</fullName>
        <ecNumber evidence="3 12">6.1.1.15</ecNumber>
    </recommendedName>
</protein>
<organism evidence="14 15">
    <name type="scientific">candidate division NPL-UPA2 bacterium Unc8</name>
    <dbReference type="NCBI Taxonomy" id="1980939"/>
    <lineage>
        <taxon>Bacteria</taxon>
    </lineage>
</organism>
<proteinExistence type="predicted"/>
<evidence type="ECO:0000256" key="10">
    <source>
        <dbReference type="ARBA" id="ARBA00023146"/>
    </source>
</evidence>
<evidence type="ECO:0000256" key="3">
    <source>
        <dbReference type="ARBA" id="ARBA00012831"/>
    </source>
</evidence>
<dbReference type="InterPro" id="IPR004500">
    <property type="entry name" value="Pro-tRNA-synth_IIa_bac-type"/>
</dbReference>
<dbReference type="InterPro" id="IPR004154">
    <property type="entry name" value="Anticodon-bd"/>
</dbReference>
<keyword evidence="10" id="KW-0030">Aminoacyl-tRNA synthetase</keyword>
<dbReference type="GO" id="GO:0005524">
    <property type="term" value="F:ATP binding"/>
    <property type="evidence" value="ECO:0007669"/>
    <property type="project" value="UniProtKB-KW"/>
</dbReference>
<dbReference type="NCBIfam" id="TIGR00409">
    <property type="entry name" value="proS_fam_II"/>
    <property type="match status" value="1"/>
</dbReference>
<dbReference type="GO" id="GO:0005829">
    <property type="term" value="C:cytosol"/>
    <property type="evidence" value="ECO:0007669"/>
    <property type="project" value="TreeGrafter"/>
</dbReference>
<evidence type="ECO:0000259" key="13">
    <source>
        <dbReference type="PROSITE" id="PS50862"/>
    </source>
</evidence>